<keyword evidence="4 6" id="KW-0067">ATP-binding</keyword>
<dbReference type="Pfam" id="PF00270">
    <property type="entry name" value="DEAD"/>
    <property type="match status" value="1"/>
</dbReference>
<dbReference type="KEGG" id="beq:BEWA_020450"/>
<dbReference type="InterPro" id="IPR011545">
    <property type="entry name" value="DEAD/DEAH_box_helicase_dom"/>
</dbReference>
<dbReference type="SMART" id="SM00490">
    <property type="entry name" value="HELICc"/>
    <property type="match status" value="1"/>
</dbReference>
<evidence type="ECO:0000256" key="6">
    <source>
        <dbReference type="RuleBase" id="RU000492"/>
    </source>
</evidence>
<evidence type="ECO:0000256" key="1">
    <source>
        <dbReference type="ARBA" id="ARBA00022741"/>
    </source>
</evidence>
<evidence type="ECO:0000256" key="7">
    <source>
        <dbReference type="SAM" id="MobiDB-lite"/>
    </source>
</evidence>
<keyword evidence="3 6" id="KW-0347">Helicase</keyword>
<dbReference type="eggNOG" id="KOG0340">
    <property type="taxonomic scope" value="Eukaryota"/>
</dbReference>
<dbReference type="PROSITE" id="PS51195">
    <property type="entry name" value="Q_MOTIF"/>
    <property type="match status" value="1"/>
</dbReference>
<evidence type="ECO:0000256" key="5">
    <source>
        <dbReference type="PROSITE-ProRule" id="PRU00552"/>
    </source>
</evidence>
<organism evidence="11 12">
    <name type="scientific">Theileria equi strain WA</name>
    <dbReference type="NCBI Taxonomy" id="1537102"/>
    <lineage>
        <taxon>Eukaryota</taxon>
        <taxon>Sar</taxon>
        <taxon>Alveolata</taxon>
        <taxon>Apicomplexa</taxon>
        <taxon>Aconoidasida</taxon>
        <taxon>Piroplasmida</taxon>
        <taxon>Theileriidae</taxon>
        <taxon>Theileria</taxon>
    </lineage>
</organism>
<feature type="compositionally biased region" description="Polar residues" evidence="7">
    <location>
        <begin position="1"/>
        <end position="15"/>
    </location>
</feature>
<dbReference type="PANTHER" id="PTHR47959:SF24">
    <property type="entry name" value="ATP-DEPENDENT RNA HELICASE"/>
    <property type="match status" value="1"/>
</dbReference>
<protein>
    <submittedName>
        <fullName evidence="11">DEAD box ATP-dependent RNA helicase family member protein</fullName>
    </submittedName>
</protein>
<dbReference type="GO" id="GO:0003724">
    <property type="term" value="F:RNA helicase activity"/>
    <property type="evidence" value="ECO:0007669"/>
    <property type="project" value="InterPro"/>
</dbReference>
<dbReference type="GO" id="GO:0016787">
    <property type="term" value="F:hydrolase activity"/>
    <property type="evidence" value="ECO:0007669"/>
    <property type="project" value="UniProtKB-KW"/>
</dbReference>
<dbReference type="PROSITE" id="PS51194">
    <property type="entry name" value="HELICASE_CTER"/>
    <property type="match status" value="1"/>
</dbReference>
<feature type="short sequence motif" description="Q motif" evidence="5">
    <location>
        <begin position="86"/>
        <end position="114"/>
    </location>
</feature>
<dbReference type="GO" id="GO:0005829">
    <property type="term" value="C:cytosol"/>
    <property type="evidence" value="ECO:0007669"/>
    <property type="project" value="TreeGrafter"/>
</dbReference>
<dbReference type="CDD" id="cd18787">
    <property type="entry name" value="SF2_C_DEAD"/>
    <property type="match status" value="1"/>
</dbReference>
<dbReference type="GeneID" id="15803890"/>
<dbReference type="AlphaFoldDB" id="L0AWB6"/>
<comment type="similarity">
    <text evidence="6">Belongs to the DEAD box helicase family.</text>
</comment>
<evidence type="ECO:0000313" key="12">
    <source>
        <dbReference type="Proteomes" id="UP000031512"/>
    </source>
</evidence>
<feature type="compositionally biased region" description="Basic and acidic residues" evidence="7">
    <location>
        <begin position="58"/>
        <end position="68"/>
    </location>
</feature>
<dbReference type="InterPro" id="IPR050079">
    <property type="entry name" value="DEAD_box_RNA_helicase"/>
</dbReference>
<evidence type="ECO:0000313" key="11">
    <source>
        <dbReference type="EMBL" id="AFZ79199.1"/>
    </source>
</evidence>
<dbReference type="OrthoDB" id="10261904at2759"/>
<reference evidence="11 12" key="1">
    <citation type="journal article" date="2012" name="BMC Genomics">
        <title>Comparative genomic analysis and phylogenetic position of Theileria equi.</title>
        <authorList>
            <person name="Kappmeyer L.S."/>
            <person name="Thiagarajan M."/>
            <person name="Herndon D.R."/>
            <person name="Ramsay J.D."/>
            <person name="Caler E."/>
            <person name="Djikeng A."/>
            <person name="Gillespie J.J."/>
            <person name="Lau A.O."/>
            <person name="Roalson E.H."/>
            <person name="Silva J.C."/>
            <person name="Silva M.G."/>
            <person name="Suarez C.E."/>
            <person name="Ueti M.W."/>
            <person name="Nene V.M."/>
            <person name="Mealey R.H."/>
            <person name="Knowles D.P."/>
            <person name="Brayton K.A."/>
        </authorList>
    </citation>
    <scope>NUCLEOTIDE SEQUENCE [LARGE SCALE GENOMIC DNA]</scope>
    <source>
        <strain evidence="11 12">WA</strain>
    </source>
</reference>
<proteinExistence type="inferred from homology"/>
<dbReference type="InterPro" id="IPR027417">
    <property type="entry name" value="P-loop_NTPase"/>
</dbReference>
<keyword evidence="1 6" id="KW-0547">Nucleotide-binding</keyword>
<gene>
    <name evidence="11" type="ORF">BEWA_020450</name>
</gene>
<feature type="region of interest" description="Disordered" evidence="7">
    <location>
        <begin position="1"/>
        <end position="28"/>
    </location>
</feature>
<evidence type="ECO:0000256" key="2">
    <source>
        <dbReference type="ARBA" id="ARBA00022801"/>
    </source>
</evidence>
<keyword evidence="2 6" id="KW-0378">Hydrolase</keyword>
<dbReference type="Pfam" id="PF00271">
    <property type="entry name" value="Helicase_C"/>
    <property type="match status" value="1"/>
</dbReference>
<dbReference type="Proteomes" id="UP000031512">
    <property type="component" value="Chromosome 1"/>
</dbReference>
<name>L0AWB6_THEEQ</name>
<dbReference type="PROSITE" id="PS00039">
    <property type="entry name" value="DEAD_ATP_HELICASE"/>
    <property type="match status" value="1"/>
</dbReference>
<dbReference type="InterPro" id="IPR014001">
    <property type="entry name" value="Helicase_ATP-bd"/>
</dbReference>
<accession>L0AWB6</accession>
<dbReference type="InterPro" id="IPR001650">
    <property type="entry name" value="Helicase_C-like"/>
</dbReference>
<dbReference type="GO" id="GO:0005524">
    <property type="term" value="F:ATP binding"/>
    <property type="evidence" value="ECO:0007669"/>
    <property type="project" value="UniProtKB-KW"/>
</dbReference>
<feature type="region of interest" description="Disordered" evidence="7">
    <location>
        <begin position="55"/>
        <end position="75"/>
    </location>
</feature>
<keyword evidence="12" id="KW-1185">Reference proteome</keyword>
<dbReference type="RefSeq" id="XP_004828865.1">
    <property type="nucleotide sequence ID" value="XM_004828808.1"/>
</dbReference>
<feature type="domain" description="DEAD-box RNA helicase Q" evidence="10">
    <location>
        <begin position="86"/>
        <end position="114"/>
    </location>
</feature>
<dbReference type="VEuPathDB" id="PiroplasmaDB:BEWA_020450"/>
<evidence type="ECO:0000256" key="3">
    <source>
        <dbReference type="ARBA" id="ARBA00022806"/>
    </source>
</evidence>
<sequence>MSNKSDVDNTPQSQELAEDDHDQVEYPQSSINVDKWTLEDVNLKRFNLISTRKAPPKVVKEQEERDTSPPDSEEQLVISESKSFGRTFKELGVPSWLIDIADSLHIKAPTKIQELCLPPAFAGKNIIGCAQTGTGKTICFCWPILVALDKDPYGVFALVLSSSRELAYQIADQFNIFGARMNIDVLVCVGGVDIVYQAIKMESRPHIVIGTPGRIADQVDIPERNISKIFSNVKYLVFDEADKLLHSSFQTPIQSILKCLPTTQSGRITYLFSATITNAIKALSSSFSDSKFHFFDVTEGKGQNSVFNELNIDHKYIFLPQHVHTTYLVYLLKEKLMESERVQGIIFTATKKRCQILSLALEQLKFKVTCIHSLMKQRKRNACLAKFRSGTCNLLVATDLVARGIDVPSVRFVINLDMPKVTEDYIHRIGRTGRAGTRGLALSFIDEKDVDKLKNIEKEIGMKFEKYDVVDKEAVKLLNKVTIATQKALVFLEEIEYGKDD</sequence>
<dbReference type="PANTHER" id="PTHR47959">
    <property type="entry name" value="ATP-DEPENDENT RNA HELICASE RHLE-RELATED"/>
    <property type="match status" value="1"/>
</dbReference>
<dbReference type="GO" id="GO:0003676">
    <property type="term" value="F:nucleic acid binding"/>
    <property type="evidence" value="ECO:0007669"/>
    <property type="project" value="InterPro"/>
</dbReference>
<dbReference type="SMART" id="SM00487">
    <property type="entry name" value="DEXDc"/>
    <property type="match status" value="1"/>
</dbReference>
<evidence type="ECO:0000256" key="4">
    <source>
        <dbReference type="ARBA" id="ARBA00022840"/>
    </source>
</evidence>
<feature type="domain" description="Helicase ATP-binding" evidence="8">
    <location>
        <begin position="117"/>
        <end position="294"/>
    </location>
</feature>
<dbReference type="EMBL" id="CP001669">
    <property type="protein sequence ID" value="AFZ79199.1"/>
    <property type="molecule type" value="Genomic_DNA"/>
</dbReference>
<dbReference type="InterPro" id="IPR000629">
    <property type="entry name" value="RNA-helicase_DEAD-box_CS"/>
</dbReference>
<dbReference type="Gene3D" id="3.40.50.300">
    <property type="entry name" value="P-loop containing nucleotide triphosphate hydrolases"/>
    <property type="match status" value="2"/>
</dbReference>
<evidence type="ECO:0000259" key="9">
    <source>
        <dbReference type="PROSITE" id="PS51194"/>
    </source>
</evidence>
<dbReference type="InterPro" id="IPR014014">
    <property type="entry name" value="RNA_helicase_DEAD_Q_motif"/>
</dbReference>
<evidence type="ECO:0000259" key="8">
    <source>
        <dbReference type="PROSITE" id="PS51192"/>
    </source>
</evidence>
<dbReference type="STRING" id="1537102.L0AWB6"/>
<dbReference type="SUPFAM" id="SSF52540">
    <property type="entry name" value="P-loop containing nucleoside triphosphate hydrolases"/>
    <property type="match status" value="1"/>
</dbReference>
<evidence type="ECO:0000259" key="10">
    <source>
        <dbReference type="PROSITE" id="PS51195"/>
    </source>
</evidence>
<dbReference type="PROSITE" id="PS51192">
    <property type="entry name" value="HELICASE_ATP_BIND_1"/>
    <property type="match status" value="1"/>
</dbReference>
<feature type="domain" description="Helicase C-terminal" evidence="9">
    <location>
        <begin position="331"/>
        <end position="475"/>
    </location>
</feature>